<organism evidence="2 3">
    <name type="scientific">Plasmodium ovale</name>
    <name type="common">malaria parasite P. ovale</name>
    <dbReference type="NCBI Taxonomy" id="36330"/>
    <lineage>
        <taxon>Eukaryota</taxon>
        <taxon>Sar</taxon>
        <taxon>Alveolata</taxon>
        <taxon>Apicomplexa</taxon>
        <taxon>Aconoidasida</taxon>
        <taxon>Haemosporida</taxon>
        <taxon>Plasmodiidae</taxon>
        <taxon>Plasmodium</taxon>
        <taxon>Plasmodium (Plasmodium)</taxon>
    </lineage>
</organism>
<accession>A0A1D3TFS7</accession>
<dbReference type="AlphaFoldDB" id="A0A1D3TFS7"/>
<proteinExistence type="predicted"/>
<dbReference type="EMBL" id="LT594587">
    <property type="protein sequence ID" value="SCP03818.1"/>
    <property type="molecule type" value="Genomic_DNA"/>
</dbReference>
<dbReference type="Proteomes" id="UP000242942">
    <property type="component" value="Chromosome 6"/>
</dbReference>
<protein>
    <submittedName>
        <fullName evidence="2">Uncharacterized protein</fullName>
    </submittedName>
</protein>
<name>A0A1D3TFS7_PLAOA</name>
<evidence type="ECO:0000313" key="2">
    <source>
        <dbReference type="EMBL" id="SCP03818.1"/>
    </source>
</evidence>
<reference evidence="2 3" key="1">
    <citation type="submission" date="2016-06" db="EMBL/GenBank/DDBJ databases">
        <authorList>
            <consortium name="Pathogen Informatics"/>
        </authorList>
    </citation>
    <scope>NUCLEOTIDE SEQUENCE [LARGE SCALE GENOMIC DNA]</scope>
    <source>
        <strain evidence="2">PocGH01</strain>
    </source>
</reference>
<keyword evidence="3" id="KW-1185">Reference proteome</keyword>
<dbReference type="OrthoDB" id="447200at2759"/>
<evidence type="ECO:0000313" key="3">
    <source>
        <dbReference type="Proteomes" id="UP000242942"/>
    </source>
</evidence>
<dbReference type="VEuPathDB" id="PlasmoDB:PocGH01_06011800"/>
<feature type="coiled-coil region" evidence="1">
    <location>
        <begin position="223"/>
        <end position="250"/>
    </location>
</feature>
<gene>
    <name evidence="2" type="primary">PocGH01_06011800</name>
    <name evidence="2" type="ORF">POCGH01_06011800</name>
</gene>
<keyword evidence="1" id="KW-0175">Coiled coil</keyword>
<evidence type="ECO:0000256" key="1">
    <source>
        <dbReference type="SAM" id="Coils"/>
    </source>
</evidence>
<sequence length="572" mass="68614">MEDNPNEDEKVVIGKNVIHNNFENVEFLENFRIFLKNNEYIHNTNEEYTNVPNLMDMLHFENKEDTKKYIQRNIVNREKHRKKKKCIIHLVPSKNSNFYSFLKKKKEEVLKKYGTDETYKYDVHISLTGYFFCDNINTFIKTLYIYMFYYVKLYFIFKKLSVSNLFFYISHKGEHRDEENNCGDTNDEYNGDHLSRDEKEQLQEKAAYTQNGVLNRLSEVSGREKVSILNREEEEERKNISEQYVVMTNDGYVIIPILCEWVKRILENFRFLIKNNNFVSNHEYTTNVKKKLHIGTFSKNCIHMNHVREKNNDNDADISPHCENVYSKLHHMGENNYVTHDLYASNERNINYNNIKRKKDTVLVLPFPRTNLSERGNITRDATQQSGALHIENNRRDESSTMCICIGNDVNAFKSENYYTDLSLPCKMASINKKMTEESLSSHFKKTKKMKKRHYKDSYGREDDKNRIKYTCNNMNVHLSEFRIKNCNHISLACNRNNQDVQKNIAYMYKDMKRHFSNCSWDLVMYEYNESSLPQEKSKNHFLNEIFRFRKFAVSYFFFFFFFFFFKYCKCA</sequence>